<reference evidence="2 3" key="1">
    <citation type="journal article" date="2023" name="Plants (Basel)">
        <title>Bridging the Gap: Combining Genomics and Transcriptomics Approaches to Understand Stylosanthes scabra, an Orphan Legume from the Brazilian Caatinga.</title>
        <authorList>
            <person name="Ferreira-Neto J.R.C."/>
            <person name="da Silva M.D."/>
            <person name="Binneck E."/>
            <person name="de Melo N.F."/>
            <person name="da Silva R.H."/>
            <person name="de Melo A.L.T.M."/>
            <person name="Pandolfi V."/>
            <person name="Bustamante F.O."/>
            <person name="Brasileiro-Vidal A.C."/>
            <person name="Benko-Iseppon A.M."/>
        </authorList>
    </citation>
    <scope>NUCLEOTIDE SEQUENCE [LARGE SCALE GENOMIC DNA]</scope>
    <source>
        <tissue evidence="2">Leaves</tissue>
    </source>
</reference>
<gene>
    <name evidence="2" type="ORF">PIB30_097762</name>
</gene>
<evidence type="ECO:0000313" key="2">
    <source>
        <dbReference type="EMBL" id="MED6153045.1"/>
    </source>
</evidence>
<dbReference type="Proteomes" id="UP001341840">
    <property type="component" value="Unassembled WGS sequence"/>
</dbReference>
<evidence type="ECO:0000256" key="1">
    <source>
        <dbReference type="SAM" id="MobiDB-lite"/>
    </source>
</evidence>
<organism evidence="2 3">
    <name type="scientific">Stylosanthes scabra</name>
    <dbReference type="NCBI Taxonomy" id="79078"/>
    <lineage>
        <taxon>Eukaryota</taxon>
        <taxon>Viridiplantae</taxon>
        <taxon>Streptophyta</taxon>
        <taxon>Embryophyta</taxon>
        <taxon>Tracheophyta</taxon>
        <taxon>Spermatophyta</taxon>
        <taxon>Magnoliopsida</taxon>
        <taxon>eudicotyledons</taxon>
        <taxon>Gunneridae</taxon>
        <taxon>Pentapetalae</taxon>
        <taxon>rosids</taxon>
        <taxon>fabids</taxon>
        <taxon>Fabales</taxon>
        <taxon>Fabaceae</taxon>
        <taxon>Papilionoideae</taxon>
        <taxon>50 kb inversion clade</taxon>
        <taxon>dalbergioids sensu lato</taxon>
        <taxon>Dalbergieae</taxon>
        <taxon>Pterocarpus clade</taxon>
        <taxon>Stylosanthes</taxon>
    </lineage>
</organism>
<name>A0ABU6TW24_9FABA</name>
<evidence type="ECO:0000313" key="3">
    <source>
        <dbReference type="Proteomes" id="UP001341840"/>
    </source>
</evidence>
<comment type="caution">
    <text evidence="2">The sequence shown here is derived from an EMBL/GenBank/DDBJ whole genome shotgun (WGS) entry which is preliminary data.</text>
</comment>
<feature type="region of interest" description="Disordered" evidence="1">
    <location>
        <begin position="206"/>
        <end position="252"/>
    </location>
</feature>
<protein>
    <submittedName>
        <fullName evidence="2">Uncharacterized protein</fullName>
    </submittedName>
</protein>
<feature type="compositionally biased region" description="Low complexity" evidence="1">
    <location>
        <begin position="226"/>
        <end position="242"/>
    </location>
</feature>
<proteinExistence type="predicted"/>
<dbReference type="EMBL" id="JASCZI010093052">
    <property type="protein sequence ID" value="MED6153045.1"/>
    <property type="molecule type" value="Genomic_DNA"/>
</dbReference>
<sequence length="333" mass="36783">MDVVSDMYSDFIPDLPPWWWKNVIPSGGRGEMLPISPSPGAKWPPPHWQGRVGLSFMRSPSYKYMECAAKSSDQSHTHPSKKFPHLSIYLNSNGRYTCYCLSQWGNITIGEGVMFSCEEPVWVMIPSLVSLLDLKNVILVNLGEAGKKEVTRILYRMPVAVANTFVNRKMPLRTDQNVTMMFSYHRGISSVFAIELCVQLQEVGGSSSSSNHMDSGRGININDAIRIPPNRRASSPSPSFSPYVNRPAEEHPPEVSLFQDHAGVVAIHSPDLDDDQAGVNSDGGDDDEFITRITLAAGSITNRRPSDRLLFHASNHSASLSGHHPSSFLADCL</sequence>
<accession>A0ABU6TW24</accession>
<keyword evidence="3" id="KW-1185">Reference proteome</keyword>